<evidence type="ECO:0000313" key="11">
    <source>
        <dbReference type="EMBL" id="MBC9811340.1"/>
    </source>
</evidence>
<dbReference type="SUPFAM" id="SSF158791">
    <property type="entry name" value="MgtE N-terminal domain-like"/>
    <property type="match status" value="1"/>
</dbReference>
<comment type="caution">
    <text evidence="11">The sequence shown here is derived from an EMBL/GenBank/DDBJ whole genome shotgun (WGS) entry which is preliminary data.</text>
</comment>
<dbReference type="Gene3D" id="1.25.60.10">
    <property type="entry name" value="MgtE N-terminal domain-like"/>
    <property type="match status" value="1"/>
</dbReference>
<comment type="similarity">
    <text evidence="2 9">Belongs to the SLC41A transporter family.</text>
</comment>
<dbReference type="EMBL" id="JACVEL010000001">
    <property type="protein sequence ID" value="MBC9811340.1"/>
    <property type="molecule type" value="Genomic_DNA"/>
</dbReference>
<dbReference type="InterPro" id="IPR038076">
    <property type="entry name" value="MgtE_N_sf"/>
</dbReference>
<feature type="domain" description="CBS" evidence="10">
    <location>
        <begin position="205"/>
        <end position="261"/>
    </location>
</feature>
<dbReference type="SMART" id="SM00924">
    <property type="entry name" value="MgtE_N"/>
    <property type="match status" value="1"/>
</dbReference>
<dbReference type="NCBIfam" id="TIGR00400">
    <property type="entry name" value="mgtE"/>
    <property type="match status" value="1"/>
</dbReference>
<dbReference type="Pfam" id="PF00571">
    <property type="entry name" value="CBS"/>
    <property type="match status" value="2"/>
</dbReference>
<keyword evidence="4 9" id="KW-0812">Transmembrane</keyword>
<dbReference type="Gene3D" id="3.10.580.10">
    <property type="entry name" value="CBS-domain"/>
    <property type="match status" value="1"/>
</dbReference>
<evidence type="ECO:0000256" key="3">
    <source>
        <dbReference type="ARBA" id="ARBA00022448"/>
    </source>
</evidence>
<organism evidence="11 12">
    <name type="scientific">Taishania pollutisoli</name>
    <dbReference type="NCBI Taxonomy" id="2766479"/>
    <lineage>
        <taxon>Bacteria</taxon>
        <taxon>Pseudomonadati</taxon>
        <taxon>Bacteroidota</taxon>
        <taxon>Flavobacteriia</taxon>
        <taxon>Flavobacteriales</taxon>
        <taxon>Crocinitomicaceae</taxon>
        <taxon>Taishania</taxon>
    </lineage>
</organism>
<dbReference type="GO" id="GO:0046872">
    <property type="term" value="F:metal ion binding"/>
    <property type="evidence" value="ECO:0007669"/>
    <property type="project" value="UniProtKB-KW"/>
</dbReference>
<evidence type="ECO:0000313" key="12">
    <source>
        <dbReference type="Proteomes" id="UP000652681"/>
    </source>
</evidence>
<dbReference type="AlphaFoldDB" id="A0A8J6PI14"/>
<dbReference type="SUPFAM" id="SSF161093">
    <property type="entry name" value="MgtE membrane domain-like"/>
    <property type="match status" value="1"/>
</dbReference>
<proteinExistence type="inferred from homology"/>
<gene>
    <name evidence="11" type="primary">mgtE</name>
    <name evidence="11" type="ORF">H9Y05_02520</name>
</gene>
<dbReference type="SMART" id="SM00116">
    <property type="entry name" value="CBS"/>
    <property type="match status" value="2"/>
</dbReference>
<keyword evidence="3 9" id="KW-0813">Transport</keyword>
<dbReference type="InterPro" id="IPR006667">
    <property type="entry name" value="SLC41_membr_dom"/>
</dbReference>
<dbReference type="InterPro" id="IPR006668">
    <property type="entry name" value="Mg_transptr_MgtE_intracell_dom"/>
</dbReference>
<keyword evidence="8" id="KW-0129">CBS domain</keyword>
<comment type="function">
    <text evidence="9">Acts as a magnesium transporter.</text>
</comment>
<keyword evidence="12" id="KW-1185">Reference proteome</keyword>
<dbReference type="PANTHER" id="PTHR43773:SF1">
    <property type="entry name" value="MAGNESIUM TRANSPORTER MGTE"/>
    <property type="match status" value="1"/>
</dbReference>
<evidence type="ECO:0000256" key="4">
    <source>
        <dbReference type="ARBA" id="ARBA00022692"/>
    </source>
</evidence>
<sequence>MRFELTKEFIEQTRNAIASQDADWLKINVLDLHFADVAEILRPLSNDEAKYIYYLMDEDQQADVLMELDEDVRDRFLASLSTKEIADQLENLDSDDAADILGELSDEQVQEVISQMQDNDAIGDIVDLLNYDEDTAGGLMQKEFIKARVDWPVDRALVELRRQAEDVEQVFTIYVVDDLGKLVGVLSLKRLLFAKPKTKIADLFNGKNIISVKTSEDAEEVAKIMEKYDLVSLPVVDLQNKLVGRITIDDMVDFIKEEADKDFQLASGISEKIESSSTVWKISRARLPWLVIGMLGGILGAQVISGFEAQITSVPTLAFFIPLITAMGGNVGVQSSAIVVQSLAKGNDLFGSVLKKIGKETLVALTNGVLLSSLMYGIGMLFEGTTLAIVVSLSLFTVIIFASIFGTLIPLILNKYKIDPALATGPFVTTLNDVLGLFIYFTIGMLLYHI</sequence>
<protein>
    <recommendedName>
        <fullName evidence="9">Magnesium transporter MgtE</fullName>
    </recommendedName>
</protein>
<dbReference type="GO" id="GO:0015095">
    <property type="term" value="F:magnesium ion transmembrane transporter activity"/>
    <property type="evidence" value="ECO:0007669"/>
    <property type="project" value="UniProtKB-UniRule"/>
</dbReference>
<evidence type="ECO:0000256" key="7">
    <source>
        <dbReference type="ARBA" id="ARBA00023136"/>
    </source>
</evidence>
<feature type="domain" description="CBS" evidence="10">
    <location>
        <begin position="140"/>
        <end position="203"/>
    </location>
</feature>
<feature type="transmembrane region" description="Helical" evidence="9">
    <location>
        <begin position="388"/>
        <end position="413"/>
    </location>
</feature>
<dbReference type="InterPro" id="IPR000644">
    <property type="entry name" value="CBS_dom"/>
</dbReference>
<dbReference type="SUPFAM" id="SSF54631">
    <property type="entry name" value="CBS-domain pair"/>
    <property type="match status" value="1"/>
</dbReference>
<evidence type="ECO:0000256" key="9">
    <source>
        <dbReference type="RuleBase" id="RU362011"/>
    </source>
</evidence>
<evidence type="ECO:0000259" key="10">
    <source>
        <dbReference type="PROSITE" id="PS51371"/>
    </source>
</evidence>
<evidence type="ECO:0000256" key="5">
    <source>
        <dbReference type="ARBA" id="ARBA00022842"/>
    </source>
</evidence>
<keyword evidence="9" id="KW-0479">Metal-binding</keyword>
<feature type="transmembrane region" description="Helical" evidence="9">
    <location>
        <begin position="287"/>
        <end position="307"/>
    </location>
</feature>
<dbReference type="PANTHER" id="PTHR43773">
    <property type="entry name" value="MAGNESIUM TRANSPORTER MGTE"/>
    <property type="match status" value="1"/>
</dbReference>
<keyword evidence="9" id="KW-1003">Cell membrane</keyword>
<dbReference type="Proteomes" id="UP000652681">
    <property type="component" value="Unassembled WGS sequence"/>
</dbReference>
<dbReference type="InterPro" id="IPR036739">
    <property type="entry name" value="SLC41_membr_dom_sf"/>
</dbReference>
<dbReference type="Gene3D" id="1.10.357.20">
    <property type="entry name" value="SLC41 divalent cation transporters, integral membrane domain"/>
    <property type="match status" value="1"/>
</dbReference>
<evidence type="ECO:0000256" key="6">
    <source>
        <dbReference type="ARBA" id="ARBA00022989"/>
    </source>
</evidence>
<dbReference type="GO" id="GO:0005886">
    <property type="term" value="C:plasma membrane"/>
    <property type="evidence" value="ECO:0007669"/>
    <property type="project" value="UniProtKB-SubCell"/>
</dbReference>
<keyword evidence="7 9" id="KW-0472">Membrane</keyword>
<reference evidence="11" key="1">
    <citation type="submission" date="2020-09" db="EMBL/GenBank/DDBJ databases">
        <title>Taishania pollutisoli gen. nov., sp. nov., Isolated from Tetrabromobisphenol A-Contaminated Soil.</title>
        <authorList>
            <person name="Chen Q."/>
        </authorList>
    </citation>
    <scope>NUCLEOTIDE SEQUENCE</scope>
    <source>
        <strain evidence="11">CZZ-1</strain>
    </source>
</reference>
<keyword evidence="5 9" id="KW-0460">Magnesium</keyword>
<name>A0A8J6PI14_9FLAO</name>
<accession>A0A8J6PI14</accession>
<feature type="transmembrane region" description="Helical" evidence="9">
    <location>
        <begin position="425"/>
        <end position="448"/>
    </location>
</feature>
<feature type="transmembrane region" description="Helical" evidence="9">
    <location>
        <begin position="319"/>
        <end position="340"/>
    </location>
</feature>
<comment type="subcellular location">
    <subcellularLocation>
        <location evidence="9">Cell membrane</location>
        <topology evidence="9">Multi-pass membrane protein</topology>
    </subcellularLocation>
    <subcellularLocation>
        <location evidence="1">Membrane</location>
        <topology evidence="1">Multi-pass membrane protein</topology>
    </subcellularLocation>
</comment>
<feature type="transmembrane region" description="Helical" evidence="9">
    <location>
        <begin position="361"/>
        <end position="382"/>
    </location>
</feature>
<dbReference type="Pfam" id="PF01769">
    <property type="entry name" value="MgtE"/>
    <property type="match status" value="1"/>
</dbReference>
<evidence type="ECO:0000256" key="8">
    <source>
        <dbReference type="PROSITE-ProRule" id="PRU00703"/>
    </source>
</evidence>
<keyword evidence="6 9" id="KW-1133">Transmembrane helix</keyword>
<dbReference type="PROSITE" id="PS51371">
    <property type="entry name" value="CBS"/>
    <property type="match status" value="2"/>
</dbReference>
<dbReference type="InterPro" id="IPR046342">
    <property type="entry name" value="CBS_dom_sf"/>
</dbReference>
<dbReference type="InterPro" id="IPR006669">
    <property type="entry name" value="MgtE_transporter"/>
</dbReference>
<dbReference type="Pfam" id="PF03448">
    <property type="entry name" value="MgtE_N"/>
    <property type="match status" value="1"/>
</dbReference>
<dbReference type="RefSeq" id="WP_205729538.1">
    <property type="nucleotide sequence ID" value="NZ_JACVEL010000001.1"/>
</dbReference>
<comment type="subunit">
    <text evidence="9">Homodimer.</text>
</comment>
<evidence type="ECO:0000256" key="1">
    <source>
        <dbReference type="ARBA" id="ARBA00004141"/>
    </source>
</evidence>
<evidence type="ECO:0000256" key="2">
    <source>
        <dbReference type="ARBA" id="ARBA00009749"/>
    </source>
</evidence>
<dbReference type="CDD" id="cd04606">
    <property type="entry name" value="CBS_pair_Mg_transporter"/>
    <property type="match status" value="1"/>
</dbReference>